<sequence>MEQRRRRATESLLTHSLFGFQVQDATVLKRLQELKELLVATCNETDQIVLLRENIREIEDQLKTHRERFLLEPLRRFEQEMELLLDVGSGDEEFMTEKEEDSQLLTDDDECLSCSPESRAITISPPCIPPKNYSLPKKTSIEDEEMLCGVCFASDSLENDPTVICEICGVAVHQTCYRLAALPDGDWYCHPCRQYFSDQNIKTTLIPTHELKCAACYSKGGAMIPTVDGEWVHVACSMFLPELYLQDIYTSRLPCQVKKVQVVCGVDKLKRRRRLRCCFCKKNNEKGACAQCAVGKCVVAYHALCALQHGIKLRYMDDKGQFGSGCLKHQSIFLNMGVDLDGSKRVRGENNSIISLMAEKSTSKQPKTNSWCDEDNSVNDGDAVDDSELDGDNRVDDRNKDSSSKGIQYSNDVKEKSLTQSNTTLPQLPGLSSFRKNDGKHSTRPKPNRQSKLAFTSTIESPARSRFKPKAASNAPPHLAPQGATFAFDTHHTLDSSTRNVTSRVILQSNVFTPSFYPPSFVRDPSEQDFEYVMVLITGRPLGLGVASSKEGSGIFLSAHNTRNSAILAALERGVLCSGDEVFALNDVILRYKDLESFKNELVPGVSLPVRCWFRTKRRGRLPEHSSQAFSPHGTLLQSNPGAPVAKKVNPLSRAATPSELIRPDSANASFLISSSKSSYEGDFESVNGEIDWPWILLRSDGKLAMNLFWKSLDVSYFLRKINKRTFSQLQQKVEAISGVSFEHSHPDYDQVRELLIMPRCERLPAYIADFRGMRKQKRQNLSSDITAGGSGDYRSNVDKEVALEVGTTVSVAKRTWPGMNKLGGVGRIKKVNKEILPDGKKQFTYDIAYVLSGSERNVQRKYIYVVDLDTNKAKKSDENKFTTANRRKKCKSDPLVEDTEEEEASTVRLRLAVAASRTASEEMLATLPDVEIESSLKRRRLQLQFSTNDFSVYCERKTDQLDPTSCAKELLLHRHFEVKLSENDALINACFSFEIFSLEDLFGYEMDEDNTDSDDEGNEIRTELASLQQQFRSVIESNELTFSRLKQKVEQEFALKEYRQHELRDIQWRNYERMYQELEIAKSQFEESDENNDSGIESKAESEGDSSDSEDISFGGMFVNKLKQEGSEVCALCELSGGDFVATDTGRVAHPQCALFTPETFFKDGVVHGISLVDPQRQRLKCSVCGGRKGVSKIQCAHRKCAQAYHVACAYVNGLLTRDPYHQAWCPRHLKTSGMGRFVELPDHLNKENSFQMAKSSTSDTSSPSLPARGNRKSKPLSSRRMKKTSVHLSTTCAKASIPRAESHRKRKRKGSDASDTNTSVGSLCRNRSSSLRRHPLVESKDFRSGRRLEINELSDDYEENAVEAWQRGRDSKRIFQKNDVVEVLPRDWRGINKPGGVARVRAVELVPNPMGGRDVFYDVIHIVGAFREKHLPAKFVRSYDQSNTIG</sequence>
<evidence type="ECO:0000313" key="2">
    <source>
        <dbReference type="Proteomes" id="UP001163321"/>
    </source>
</evidence>
<dbReference type="Proteomes" id="UP001163321">
    <property type="component" value="Chromosome 3"/>
</dbReference>
<name>A0ACC0W8P5_9STRA</name>
<keyword evidence="2" id="KW-1185">Reference proteome</keyword>
<organism evidence="1 2">
    <name type="scientific">Peronosclerospora sorghi</name>
    <dbReference type="NCBI Taxonomy" id="230839"/>
    <lineage>
        <taxon>Eukaryota</taxon>
        <taxon>Sar</taxon>
        <taxon>Stramenopiles</taxon>
        <taxon>Oomycota</taxon>
        <taxon>Peronosporomycetes</taxon>
        <taxon>Peronosporales</taxon>
        <taxon>Peronosporaceae</taxon>
        <taxon>Peronosclerospora</taxon>
    </lineage>
</organism>
<protein>
    <submittedName>
        <fullName evidence="1">Uncharacterized protein</fullName>
    </submittedName>
</protein>
<evidence type="ECO:0000313" key="1">
    <source>
        <dbReference type="EMBL" id="KAI9914313.1"/>
    </source>
</evidence>
<comment type="caution">
    <text evidence="1">The sequence shown here is derived from an EMBL/GenBank/DDBJ whole genome shotgun (WGS) entry which is preliminary data.</text>
</comment>
<proteinExistence type="predicted"/>
<reference evidence="1 2" key="1">
    <citation type="journal article" date="2022" name="bioRxiv">
        <title>The genome of the oomycete Peronosclerospora sorghi, a cosmopolitan pathogen of maize and sorghum, is inflated with dispersed pseudogenes.</title>
        <authorList>
            <person name="Fletcher K."/>
            <person name="Martin F."/>
            <person name="Isakeit T."/>
            <person name="Cavanaugh K."/>
            <person name="Magill C."/>
            <person name="Michelmore R."/>
        </authorList>
    </citation>
    <scope>NUCLEOTIDE SEQUENCE [LARGE SCALE GENOMIC DNA]</scope>
    <source>
        <strain evidence="1">P6</strain>
    </source>
</reference>
<dbReference type="EMBL" id="CM047582">
    <property type="protein sequence ID" value="KAI9914313.1"/>
    <property type="molecule type" value="Genomic_DNA"/>
</dbReference>
<accession>A0ACC0W8P5</accession>
<gene>
    <name evidence="1" type="ORF">PsorP6_007688</name>
</gene>